<dbReference type="SMART" id="SM00322">
    <property type="entry name" value="KH"/>
    <property type="match status" value="1"/>
</dbReference>
<dbReference type="Proteomes" id="UP001487740">
    <property type="component" value="Unassembled WGS sequence"/>
</dbReference>
<feature type="domain" description="VIT" evidence="3">
    <location>
        <begin position="1"/>
        <end position="49"/>
    </location>
</feature>
<evidence type="ECO:0000256" key="2">
    <source>
        <dbReference type="SAM" id="MobiDB-lite"/>
    </source>
</evidence>
<dbReference type="InterPro" id="IPR036612">
    <property type="entry name" value="KH_dom_type_1_sf"/>
</dbReference>
<feature type="compositionally biased region" description="Basic residues" evidence="2">
    <location>
        <begin position="239"/>
        <end position="248"/>
    </location>
</feature>
<feature type="non-terminal residue" evidence="4">
    <location>
        <position position="1"/>
    </location>
</feature>
<dbReference type="EMBL" id="JARAKH010001491">
    <property type="protein sequence ID" value="KAK8372896.1"/>
    <property type="molecule type" value="Genomic_DNA"/>
</dbReference>
<dbReference type="Pfam" id="PF00013">
    <property type="entry name" value="KH_1"/>
    <property type="match status" value="1"/>
</dbReference>
<gene>
    <name evidence="4" type="ORF">O3P69_014977</name>
</gene>
<dbReference type="GO" id="GO:0003723">
    <property type="term" value="F:RNA binding"/>
    <property type="evidence" value="ECO:0007669"/>
    <property type="project" value="UniProtKB-UniRule"/>
</dbReference>
<evidence type="ECO:0000259" key="3">
    <source>
        <dbReference type="PROSITE" id="PS51468"/>
    </source>
</evidence>
<dbReference type="PROSITE" id="PS50084">
    <property type="entry name" value="KH_TYPE_1"/>
    <property type="match status" value="1"/>
</dbReference>
<evidence type="ECO:0000313" key="4">
    <source>
        <dbReference type="EMBL" id="KAK8372896.1"/>
    </source>
</evidence>
<dbReference type="SUPFAM" id="SSF54791">
    <property type="entry name" value="Eukaryotic type KH-domain (KH-domain type I)"/>
    <property type="match status" value="1"/>
</dbReference>
<sequence length="507" mass="56505">AEKVYKEALKEGKTALMTREDPDSSDILTLNLGNFPAGTRAKVTLRLVMELRVETDGIISFVLPTVLNPRYTPADHPRRQADDDMERAAEEDMKEERAVKCCGFLYLLRRLFRRKKKAAVREAAKTDNVKEKVIEDTEEETIEEETVTRAIVHAEKRWKMTEITEMTKKKDFVADQEMKTCEDEALVEAENKAENNESDDGKKKPTHTSKKKQAPKASEAPETPEATEGDSEGWTVVACKKKRPRKVRVQPSLPKETVAETPEDPDPPKRDSEGKEVVGRGKNRPKKVKAPSLPEVKAAIESPRRQQLEAKKGKQRAERPSSSVRWTACAALGRRKKEATLAVAPHMRRYIVDYAAPHCGKCAKSSLACGVCAASLRHPHRHHQGCADLPGRFPPPWRASRPCSGRPRVIEAQVAVTPRQRCHVVGPAGATVRRLLQEFPDVQVRVPPATDKVSRTVLLRGPRTQVAGAEAFVRGCLEAAGRTAHAAHAGHRHAHHARRHAHNLAHQ</sequence>
<dbReference type="InterPro" id="IPR004088">
    <property type="entry name" value="KH_dom_type_1"/>
</dbReference>
<dbReference type="InterPro" id="IPR013694">
    <property type="entry name" value="VIT"/>
</dbReference>
<dbReference type="AlphaFoldDB" id="A0AAW0SDI4"/>
<reference evidence="4 5" key="1">
    <citation type="submission" date="2023-03" db="EMBL/GenBank/DDBJ databases">
        <title>High-quality genome of Scylla paramamosain provides insights in environmental adaptation.</title>
        <authorList>
            <person name="Zhang L."/>
        </authorList>
    </citation>
    <scope>NUCLEOTIDE SEQUENCE [LARGE SCALE GENOMIC DNA]</scope>
    <source>
        <strain evidence="4">LZ_2023a</strain>
        <tissue evidence="4">Muscle</tissue>
    </source>
</reference>
<evidence type="ECO:0000313" key="5">
    <source>
        <dbReference type="Proteomes" id="UP001487740"/>
    </source>
</evidence>
<feature type="compositionally biased region" description="Basic and acidic residues" evidence="2">
    <location>
        <begin position="266"/>
        <end position="279"/>
    </location>
</feature>
<dbReference type="PANTHER" id="PTHR45737:SF6">
    <property type="entry name" value="VON WILLEBRAND FACTOR A DOMAIN-CONTAINING PROTEIN 5A"/>
    <property type="match status" value="1"/>
</dbReference>
<keyword evidence="5" id="KW-1185">Reference proteome</keyword>
<dbReference type="InterPro" id="IPR004087">
    <property type="entry name" value="KH_dom"/>
</dbReference>
<evidence type="ECO:0000256" key="1">
    <source>
        <dbReference type="PROSITE-ProRule" id="PRU00117"/>
    </source>
</evidence>
<proteinExistence type="predicted"/>
<name>A0AAW0SDI4_SCYPA</name>
<feature type="region of interest" description="Disordered" evidence="2">
    <location>
        <begin position="488"/>
        <end position="507"/>
    </location>
</feature>
<dbReference type="PROSITE" id="PS51468">
    <property type="entry name" value="VIT"/>
    <property type="match status" value="1"/>
</dbReference>
<dbReference type="PANTHER" id="PTHR45737">
    <property type="entry name" value="VON WILLEBRAND FACTOR A DOMAIN-CONTAINING PROTEIN 5A"/>
    <property type="match status" value="1"/>
</dbReference>
<feature type="compositionally biased region" description="Basic and acidic residues" evidence="2">
    <location>
        <begin position="302"/>
        <end position="319"/>
    </location>
</feature>
<feature type="region of interest" description="Disordered" evidence="2">
    <location>
        <begin position="189"/>
        <end position="324"/>
    </location>
</feature>
<feature type="compositionally biased region" description="Basic and acidic residues" evidence="2">
    <location>
        <begin position="189"/>
        <end position="203"/>
    </location>
</feature>
<keyword evidence="1" id="KW-0694">RNA-binding</keyword>
<organism evidence="4 5">
    <name type="scientific">Scylla paramamosain</name>
    <name type="common">Mud crab</name>
    <dbReference type="NCBI Taxonomy" id="85552"/>
    <lineage>
        <taxon>Eukaryota</taxon>
        <taxon>Metazoa</taxon>
        <taxon>Ecdysozoa</taxon>
        <taxon>Arthropoda</taxon>
        <taxon>Crustacea</taxon>
        <taxon>Multicrustacea</taxon>
        <taxon>Malacostraca</taxon>
        <taxon>Eumalacostraca</taxon>
        <taxon>Eucarida</taxon>
        <taxon>Decapoda</taxon>
        <taxon>Pleocyemata</taxon>
        <taxon>Brachyura</taxon>
        <taxon>Eubrachyura</taxon>
        <taxon>Portunoidea</taxon>
        <taxon>Portunidae</taxon>
        <taxon>Portuninae</taxon>
        <taxon>Scylla</taxon>
    </lineage>
</organism>
<comment type="caution">
    <text evidence="4">The sequence shown here is derived from an EMBL/GenBank/DDBJ whole genome shotgun (WGS) entry which is preliminary data.</text>
</comment>
<protein>
    <recommendedName>
        <fullName evidence="3">VIT domain-containing protein</fullName>
    </recommendedName>
</protein>
<feature type="compositionally biased region" description="Basic residues" evidence="2">
    <location>
        <begin position="204"/>
        <end position="214"/>
    </location>
</feature>
<accession>A0AAW0SDI4</accession>
<dbReference type="Gene3D" id="3.30.1370.10">
    <property type="entry name" value="K Homology domain, type 1"/>
    <property type="match status" value="1"/>
</dbReference>
<dbReference type="GO" id="GO:0010468">
    <property type="term" value="P:regulation of gene expression"/>
    <property type="evidence" value="ECO:0007669"/>
    <property type="project" value="UniProtKB-ARBA"/>
</dbReference>